<keyword evidence="8" id="KW-1185">Reference proteome</keyword>
<accession>S3E166</accession>
<feature type="binding site" evidence="6">
    <location>
        <position position="37"/>
    </location>
    <ligand>
        <name>substrate</name>
    </ligand>
</feature>
<evidence type="ECO:0000256" key="4">
    <source>
        <dbReference type="ARBA" id="ARBA00022984"/>
    </source>
</evidence>
<dbReference type="EC" id="2.5.1.31" evidence="6"/>
<feature type="binding site" evidence="6">
    <location>
        <begin position="21"/>
        <end position="24"/>
    </location>
    <ligand>
        <name>substrate</name>
    </ligand>
</feature>
<feature type="binding site" evidence="6">
    <location>
        <position position="69"/>
    </location>
    <ligand>
        <name>substrate</name>
    </ligand>
</feature>
<dbReference type="FunFam" id="3.40.1180.10:FF:000001">
    <property type="entry name" value="(2E,6E)-farnesyl-diphosphate-specific ditrans,polycis-undecaprenyl-diphosphate synthase"/>
    <property type="match status" value="1"/>
</dbReference>
<evidence type="ECO:0000256" key="3">
    <source>
        <dbReference type="ARBA" id="ARBA00022960"/>
    </source>
</evidence>
<feature type="binding site" evidence="6">
    <location>
        <begin position="65"/>
        <end position="67"/>
    </location>
    <ligand>
        <name>substrate</name>
    </ligand>
</feature>
<feature type="binding site" evidence="6">
    <location>
        <position position="25"/>
    </location>
    <ligand>
        <name>substrate</name>
    </ligand>
</feature>
<feature type="binding site" evidence="6">
    <location>
        <begin position="194"/>
        <end position="196"/>
    </location>
    <ligand>
        <name>substrate</name>
    </ligand>
</feature>
<sequence>MKQFQFSKDNLPKHVAIIMDGNGRWAESQGKPRVFGHKNGLIAIRKTISAAAKLDIGVVTLFAFSRENWHRPKEEVEVLMELLITLLSAEVNDMHKHNLCLRIVGDKSRFNKKMQKKIIQAERMTAMNTGMIINIAVNYGGKWDLVETMKRIAIKVNSGEIHPSDISENMISNYLITSRIPEIDLLIRTSGECRVSNFMLWQLAYAEMYFTPVYWPEFEEKNLIDAVTWFIGRERRFGCTSKQVQAFIESE</sequence>
<comment type="function">
    <text evidence="6">Catalyzes the sequential condensation of isopentenyl diphosphate (IPP) with (2E,6E)-farnesyl diphosphate (E,E-FPP) to yield (2Z,6Z,10Z,14Z,18Z,22Z,26Z,30Z,34E,38E)-undecaprenyl diphosphate (di-trans,octa-cis-UPP). UPP is the precursor of glycosyl carrier lipid in the biosynthesis of bacterial cell wall polysaccharide components such as peptidoglycan and lipopolysaccharide.</text>
</comment>
<dbReference type="Pfam" id="PF01255">
    <property type="entry name" value="Prenyltransf"/>
    <property type="match status" value="1"/>
</dbReference>
<gene>
    <name evidence="6 7" type="primary">uppS</name>
    <name evidence="7" type="ORF">O1U_0389</name>
</gene>
<dbReference type="InterPro" id="IPR036424">
    <property type="entry name" value="UPP_synth-like_sf"/>
</dbReference>
<keyword evidence="6" id="KW-0479">Metal-binding</keyword>
<keyword evidence="2 6" id="KW-0460">Magnesium</keyword>
<protein>
    <recommendedName>
        <fullName evidence="6">Ditrans,polycis-undecaprenyl-diphosphate synthase ((2E,6E)-farnesyl-diphosphate specific)</fullName>
        <ecNumber evidence="6">2.5.1.31</ecNumber>
    </recommendedName>
    <alternativeName>
        <fullName evidence="6">Ditrans,polycis-undecaprenylcistransferase</fullName>
    </alternativeName>
    <alternativeName>
        <fullName evidence="6">Undecaprenyl diphosphate synthase</fullName>
        <shortName evidence="6">UDS</shortName>
    </alternativeName>
    <alternativeName>
        <fullName evidence="6">Undecaprenyl pyrophosphate synthase</fullName>
        <shortName evidence="6">UPP synthase</shortName>
    </alternativeName>
</protein>
<feature type="binding site" evidence="6">
    <location>
        <position position="20"/>
    </location>
    <ligand>
        <name>Mg(2+)</name>
        <dbReference type="ChEBI" id="CHEBI:18420"/>
    </ligand>
</feature>
<dbReference type="InterPro" id="IPR018520">
    <property type="entry name" value="UPP_synth-like_CS"/>
</dbReference>
<comment type="catalytic activity">
    <reaction evidence="6">
        <text>8 isopentenyl diphosphate + (2E,6E)-farnesyl diphosphate = di-trans,octa-cis-undecaprenyl diphosphate + 8 diphosphate</text>
        <dbReference type="Rhea" id="RHEA:27551"/>
        <dbReference type="ChEBI" id="CHEBI:33019"/>
        <dbReference type="ChEBI" id="CHEBI:58405"/>
        <dbReference type="ChEBI" id="CHEBI:128769"/>
        <dbReference type="ChEBI" id="CHEBI:175763"/>
        <dbReference type="EC" id="2.5.1.31"/>
    </reaction>
</comment>
<evidence type="ECO:0000256" key="1">
    <source>
        <dbReference type="ARBA" id="ARBA00022679"/>
    </source>
</evidence>
<keyword evidence="4 6" id="KW-0573">Peptidoglycan synthesis</keyword>
<proteinExistence type="inferred from homology"/>
<dbReference type="GO" id="GO:0009252">
    <property type="term" value="P:peptidoglycan biosynthetic process"/>
    <property type="evidence" value="ECO:0007669"/>
    <property type="project" value="UniProtKB-UniRule"/>
</dbReference>
<dbReference type="GO" id="GO:0071555">
    <property type="term" value="P:cell wall organization"/>
    <property type="evidence" value="ECO:0007669"/>
    <property type="project" value="UniProtKB-KW"/>
</dbReference>
<keyword evidence="5 6" id="KW-0961">Cell wall biogenesis/degradation</keyword>
<dbReference type="GO" id="GO:0016094">
    <property type="term" value="P:polyprenol biosynthetic process"/>
    <property type="evidence" value="ECO:0007669"/>
    <property type="project" value="TreeGrafter"/>
</dbReference>
<keyword evidence="3 6" id="KW-0133">Cell shape</keyword>
<dbReference type="STRING" id="28176.CF66_2007"/>
<dbReference type="PATRIC" id="fig|1236703.3.peg.384"/>
<dbReference type="PANTHER" id="PTHR10291:SF0">
    <property type="entry name" value="DEHYDRODOLICHYL DIPHOSPHATE SYNTHASE 2"/>
    <property type="match status" value="1"/>
</dbReference>
<feature type="binding site" evidence="6">
    <location>
        <position position="33"/>
    </location>
    <ligand>
        <name>substrate</name>
    </ligand>
</feature>
<dbReference type="GO" id="GO:0005829">
    <property type="term" value="C:cytosol"/>
    <property type="evidence" value="ECO:0007669"/>
    <property type="project" value="TreeGrafter"/>
</dbReference>
<dbReference type="Proteomes" id="UP000053688">
    <property type="component" value="Unassembled WGS sequence"/>
</dbReference>
<dbReference type="HAMAP" id="MF_01139">
    <property type="entry name" value="ISPT"/>
    <property type="match status" value="1"/>
</dbReference>
<feature type="binding site" evidence="6">
    <location>
        <position position="207"/>
    </location>
    <ligand>
        <name>Mg(2+)</name>
        <dbReference type="ChEBI" id="CHEBI:18420"/>
    </ligand>
</feature>
<dbReference type="AlphaFoldDB" id="S3E166"/>
<evidence type="ECO:0000313" key="8">
    <source>
        <dbReference type="Proteomes" id="UP000053688"/>
    </source>
</evidence>
<dbReference type="CDD" id="cd00475">
    <property type="entry name" value="Cis_IPPS"/>
    <property type="match status" value="1"/>
</dbReference>
<reference evidence="7 8" key="1">
    <citation type="journal article" date="2014" name="Environ. Microbiol.">
        <title>Genomic signatures of obligate host dependence in the luminous bacterial symbiont of a vertebrate.</title>
        <authorList>
            <person name="Hendry T.A."/>
            <person name="de Wet J.R."/>
            <person name="Dunlap P.V."/>
        </authorList>
    </citation>
    <scope>NUCLEOTIDE SEQUENCE [LARGE SCALE GENOMIC DNA]</scope>
    <source>
        <strain evidence="7 8">Akat1</strain>
    </source>
</reference>
<comment type="subunit">
    <text evidence="6">Homodimer.</text>
</comment>
<dbReference type="EMBL" id="AMSD01000001">
    <property type="protein sequence ID" value="EPE37926.1"/>
    <property type="molecule type" value="Genomic_DNA"/>
</dbReference>
<dbReference type="GO" id="GO:0000287">
    <property type="term" value="F:magnesium ion binding"/>
    <property type="evidence" value="ECO:0007669"/>
    <property type="project" value="UniProtKB-UniRule"/>
</dbReference>
<comment type="cofactor">
    <cofactor evidence="6">
        <name>Mg(2+)</name>
        <dbReference type="ChEBI" id="CHEBI:18420"/>
    </cofactor>
    <text evidence="6">Binds 2 magnesium ions per subunit.</text>
</comment>
<feature type="binding site" evidence="6">
    <location>
        <position position="71"/>
    </location>
    <ligand>
        <name>substrate</name>
    </ligand>
</feature>
<evidence type="ECO:0000256" key="5">
    <source>
        <dbReference type="ARBA" id="ARBA00023316"/>
    </source>
</evidence>
<dbReference type="SUPFAM" id="SSF64005">
    <property type="entry name" value="Undecaprenyl diphosphate synthase"/>
    <property type="match status" value="1"/>
</dbReference>
<dbReference type="GO" id="GO:0008360">
    <property type="term" value="P:regulation of cell shape"/>
    <property type="evidence" value="ECO:0007669"/>
    <property type="project" value="UniProtKB-KW"/>
</dbReference>
<dbReference type="PANTHER" id="PTHR10291">
    <property type="entry name" value="DEHYDRODOLICHYL DIPHOSPHATE SYNTHASE FAMILY MEMBER"/>
    <property type="match status" value="1"/>
</dbReference>
<keyword evidence="1 6" id="KW-0808">Transferase</keyword>
<feature type="active site" evidence="6">
    <location>
        <position position="20"/>
    </location>
</feature>
<organism evidence="7 8">
    <name type="scientific">Candidatus Photodesmus katoptron Akat1</name>
    <dbReference type="NCBI Taxonomy" id="1236703"/>
    <lineage>
        <taxon>Bacteria</taxon>
        <taxon>Pseudomonadati</taxon>
        <taxon>Pseudomonadota</taxon>
        <taxon>Gammaproteobacteria</taxon>
        <taxon>Vibrionales</taxon>
        <taxon>Vibrionaceae</taxon>
        <taxon>Candidatus Photodesmus</taxon>
    </lineage>
</organism>
<name>S3E166_9GAMM</name>
<dbReference type="InterPro" id="IPR001441">
    <property type="entry name" value="UPP_synth-like"/>
</dbReference>
<comment type="similarity">
    <text evidence="6">Belongs to the UPP synthase family.</text>
</comment>
<dbReference type="eggNOG" id="COG0020">
    <property type="taxonomic scope" value="Bacteria"/>
</dbReference>
<comment type="caution">
    <text evidence="7">The sequence shown here is derived from an EMBL/GenBank/DDBJ whole genome shotgun (WGS) entry which is preliminary data.</text>
</comment>
<dbReference type="PROSITE" id="PS01066">
    <property type="entry name" value="UPP_SYNTHASE"/>
    <property type="match status" value="1"/>
</dbReference>
<feature type="binding site" evidence="6">
    <location>
        <position position="188"/>
    </location>
    <ligand>
        <name>substrate</name>
    </ligand>
</feature>
<evidence type="ECO:0000313" key="7">
    <source>
        <dbReference type="EMBL" id="EPE37926.1"/>
    </source>
</evidence>
<dbReference type="Gene3D" id="3.40.1180.10">
    <property type="entry name" value="Decaprenyl diphosphate synthase-like"/>
    <property type="match status" value="1"/>
</dbReference>
<feature type="active site" description="Proton acceptor" evidence="6">
    <location>
        <position position="68"/>
    </location>
</feature>
<dbReference type="GO" id="GO:0008834">
    <property type="term" value="F:ditrans,polycis-undecaprenyl-diphosphate synthase [(2E,6E)-farnesyl-diphosphate specific] activity"/>
    <property type="evidence" value="ECO:0007669"/>
    <property type="project" value="UniProtKB-UniRule"/>
</dbReference>
<evidence type="ECO:0000256" key="2">
    <source>
        <dbReference type="ARBA" id="ARBA00022842"/>
    </source>
</evidence>
<dbReference type="NCBIfam" id="TIGR00055">
    <property type="entry name" value="uppS"/>
    <property type="match status" value="1"/>
</dbReference>
<dbReference type="NCBIfam" id="NF011405">
    <property type="entry name" value="PRK14830.1"/>
    <property type="match status" value="1"/>
</dbReference>
<evidence type="ECO:0000256" key="6">
    <source>
        <dbReference type="HAMAP-Rule" id="MF_01139"/>
    </source>
</evidence>
<dbReference type="RefSeq" id="WP_016503724.1">
    <property type="nucleotide sequence ID" value="NZ_AMSD01000001.1"/>
</dbReference>